<sequence>MPVVIRKKPGDSNQQVLSEFRRETMFDEVLEKMKQRLMEGFVPPSELRKRERIIKKKEQARERRRAARRRGTLKR</sequence>
<gene>
    <name evidence="2" type="ORF">MICH65_0760</name>
</gene>
<evidence type="ECO:0008006" key="4">
    <source>
        <dbReference type="Google" id="ProtNLM"/>
    </source>
</evidence>
<name>A0A857NEE1_9BACT</name>
<keyword evidence="3" id="KW-1185">Reference proteome</keyword>
<reference evidence="3" key="1">
    <citation type="journal article" date="2020" name="Microorganisms">
        <title>Complete Genome of a Member of a New Bacterial Lineage in the Microgenomates Group Reveals an Unusual Nucleotide Composition Disparity Between Two Strands of DNA and Limited Metabolic Potential.</title>
        <authorList>
            <person name="Kadnikov V.V."/>
            <person name="Mardanov A.V."/>
            <person name="Beletsky A.V."/>
            <person name="Karnachuk O.V."/>
            <person name="Ravin N.V."/>
        </authorList>
    </citation>
    <scope>NUCLEOTIDE SEQUENCE [LARGE SCALE GENOMIC DNA]</scope>
</reference>
<accession>A0A857NEE1</accession>
<evidence type="ECO:0000313" key="2">
    <source>
        <dbReference type="EMBL" id="QHO63741.1"/>
    </source>
</evidence>
<dbReference type="KEGG" id="caqa:MICH65_0760"/>
<dbReference type="AlphaFoldDB" id="A0A857NEE1"/>
<dbReference type="EMBL" id="CP047901">
    <property type="protein sequence ID" value="QHO63741.1"/>
    <property type="molecule type" value="Genomic_DNA"/>
</dbReference>
<feature type="region of interest" description="Disordered" evidence="1">
    <location>
        <begin position="53"/>
        <end position="75"/>
    </location>
</feature>
<dbReference type="Proteomes" id="UP000463983">
    <property type="component" value="Chromosome"/>
</dbReference>
<proteinExistence type="predicted"/>
<evidence type="ECO:0000256" key="1">
    <source>
        <dbReference type="SAM" id="MobiDB-lite"/>
    </source>
</evidence>
<dbReference type="RefSeq" id="WP_161932104.1">
    <property type="nucleotide sequence ID" value="NZ_CP047901.1"/>
</dbReference>
<evidence type="ECO:0000313" key="3">
    <source>
        <dbReference type="Proteomes" id="UP000463983"/>
    </source>
</evidence>
<feature type="compositionally biased region" description="Basic residues" evidence="1">
    <location>
        <begin position="62"/>
        <end position="75"/>
    </location>
</feature>
<protein>
    <recommendedName>
        <fullName evidence="4">30S ribosomal protein S21</fullName>
    </recommendedName>
</protein>
<organism evidence="2 3">
    <name type="scientific">Candidatus Chazhemtobacterium aquaticus</name>
    <dbReference type="NCBI Taxonomy" id="2715735"/>
    <lineage>
        <taxon>Bacteria</taxon>
        <taxon>Candidatus Chazhemtobacteraceae</taxon>
        <taxon>Candidatus Chazhemtobacterium</taxon>
    </lineage>
</organism>